<gene>
    <name evidence="4" type="ORF">A3D59_01705</name>
</gene>
<evidence type="ECO:0000256" key="2">
    <source>
        <dbReference type="SAM" id="SignalP"/>
    </source>
</evidence>
<proteinExistence type="predicted"/>
<dbReference type="GO" id="GO:0000272">
    <property type="term" value="P:polysaccharide catabolic process"/>
    <property type="evidence" value="ECO:0007669"/>
    <property type="project" value="InterPro"/>
</dbReference>
<name>A0A1G2R229_9BACT</name>
<dbReference type="Pfam" id="PF00963">
    <property type="entry name" value="Cohesin"/>
    <property type="match status" value="1"/>
</dbReference>
<keyword evidence="1" id="KW-0472">Membrane</keyword>
<feature type="chain" id="PRO_5009584195" description="Cohesin domain-containing protein" evidence="2">
    <location>
        <begin position="24"/>
        <end position="386"/>
    </location>
</feature>
<dbReference type="SUPFAM" id="SSF49384">
    <property type="entry name" value="Carbohydrate-binding domain"/>
    <property type="match status" value="1"/>
</dbReference>
<reference evidence="4 5" key="1">
    <citation type="journal article" date="2016" name="Nat. Commun.">
        <title>Thousands of microbial genomes shed light on interconnected biogeochemical processes in an aquifer system.</title>
        <authorList>
            <person name="Anantharaman K."/>
            <person name="Brown C.T."/>
            <person name="Hug L.A."/>
            <person name="Sharon I."/>
            <person name="Castelle C.J."/>
            <person name="Probst A.J."/>
            <person name="Thomas B.C."/>
            <person name="Singh A."/>
            <person name="Wilkins M.J."/>
            <person name="Karaoz U."/>
            <person name="Brodie E.L."/>
            <person name="Williams K.H."/>
            <person name="Hubbard S.S."/>
            <person name="Banfield J.F."/>
        </authorList>
    </citation>
    <scope>NUCLEOTIDE SEQUENCE [LARGE SCALE GENOMIC DNA]</scope>
</reference>
<feature type="signal peptide" evidence="2">
    <location>
        <begin position="1"/>
        <end position="23"/>
    </location>
</feature>
<accession>A0A1G2R229</accession>
<feature type="transmembrane region" description="Helical" evidence="1">
    <location>
        <begin position="356"/>
        <end position="377"/>
    </location>
</feature>
<evidence type="ECO:0000259" key="3">
    <source>
        <dbReference type="Pfam" id="PF00963"/>
    </source>
</evidence>
<dbReference type="AlphaFoldDB" id="A0A1G2R229"/>
<organism evidence="4 5">
    <name type="scientific">Candidatus Wildermuthbacteria bacterium RIFCSPHIGHO2_02_FULL_47_17</name>
    <dbReference type="NCBI Taxonomy" id="1802452"/>
    <lineage>
        <taxon>Bacteria</taxon>
        <taxon>Candidatus Wildermuthiibacteriota</taxon>
    </lineage>
</organism>
<dbReference type="Gene3D" id="2.60.40.680">
    <property type="match status" value="1"/>
</dbReference>
<sequence length="386" mass="42441">MAQTKTIFLLAFLAVALPFGADAAVLYLLPQAQQVYLGDSFVVEVRLDTEGEEINAAEANLKFPADLLEVVDVGMGGSVLNIAVNGKRADVDGSISFAGGAPEGFRGDGLVGRITFLAKGEGTASVNFMDDSRVLLNDGSGTPAPLVFLEGTYAAGAKPEGWVAISAPTHPNQNKWAQGNTLHLRWDLEKDAEYSYILSRDPLAEPDETPDRPQGDLLWMGDMEYAYLEDGIYYFHLRKGANDSSGQMNWGPKITYRAMVDATPPEDFQPQFARIEGKNYVVFNAFDKTSGVNRYEVLEQARDFWGKPKENSGNWKEGRSPYLLADQNLNSAVKIKAIDEAGNARMAEIIPPKKPLWQTALLLIIFAVLFIFAALSFRKKFQRKSA</sequence>
<dbReference type="EMBL" id="MHTX01000048">
    <property type="protein sequence ID" value="OHA66925.1"/>
    <property type="molecule type" value="Genomic_DNA"/>
</dbReference>
<evidence type="ECO:0000313" key="5">
    <source>
        <dbReference type="Proteomes" id="UP000179258"/>
    </source>
</evidence>
<dbReference type="CDD" id="cd08547">
    <property type="entry name" value="Type_II_cohesin"/>
    <property type="match status" value="1"/>
</dbReference>
<feature type="domain" description="Cohesin" evidence="3">
    <location>
        <begin position="36"/>
        <end position="126"/>
    </location>
</feature>
<evidence type="ECO:0000256" key="1">
    <source>
        <dbReference type="SAM" id="Phobius"/>
    </source>
</evidence>
<keyword evidence="2" id="KW-0732">Signal</keyword>
<evidence type="ECO:0000313" key="4">
    <source>
        <dbReference type="EMBL" id="OHA66925.1"/>
    </source>
</evidence>
<keyword evidence="1" id="KW-1133">Transmembrane helix</keyword>
<protein>
    <recommendedName>
        <fullName evidence="3">Cohesin domain-containing protein</fullName>
    </recommendedName>
</protein>
<dbReference type="GO" id="GO:0030246">
    <property type="term" value="F:carbohydrate binding"/>
    <property type="evidence" value="ECO:0007669"/>
    <property type="project" value="InterPro"/>
</dbReference>
<dbReference type="Proteomes" id="UP000179258">
    <property type="component" value="Unassembled WGS sequence"/>
</dbReference>
<dbReference type="InterPro" id="IPR002102">
    <property type="entry name" value="Cohesin_dom"/>
</dbReference>
<keyword evidence="1" id="KW-0812">Transmembrane</keyword>
<comment type="caution">
    <text evidence="4">The sequence shown here is derived from an EMBL/GenBank/DDBJ whole genome shotgun (WGS) entry which is preliminary data.</text>
</comment>
<dbReference type="InterPro" id="IPR008965">
    <property type="entry name" value="CBM2/CBM3_carb-bd_dom_sf"/>
</dbReference>